<gene>
    <name evidence="7" type="ORF">ACFQSB_00185</name>
</gene>
<evidence type="ECO:0000256" key="5">
    <source>
        <dbReference type="ARBA" id="ARBA00023012"/>
    </source>
</evidence>
<dbReference type="SUPFAM" id="SSF55874">
    <property type="entry name" value="ATPase domain of HSP90 chaperone/DNA topoisomerase II/histidine kinase"/>
    <property type="match status" value="1"/>
</dbReference>
<keyword evidence="8" id="KW-1185">Reference proteome</keyword>
<feature type="region of interest" description="Disordered" evidence="6">
    <location>
        <begin position="149"/>
        <end position="192"/>
    </location>
</feature>
<evidence type="ECO:0000313" key="8">
    <source>
        <dbReference type="Proteomes" id="UP001596496"/>
    </source>
</evidence>
<comment type="caution">
    <text evidence="7">The sequence shown here is derived from an EMBL/GenBank/DDBJ whole genome shotgun (WGS) entry which is preliminary data.</text>
</comment>
<comment type="catalytic activity">
    <reaction evidence="1">
        <text>ATP + protein L-histidine = ADP + protein N-phospho-L-histidine.</text>
        <dbReference type="EC" id="2.7.13.3"/>
    </reaction>
</comment>
<keyword evidence="5" id="KW-0902">Two-component regulatory system</keyword>
<evidence type="ECO:0000256" key="2">
    <source>
        <dbReference type="ARBA" id="ARBA00012438"/>
    </source>
</evidence>
<name>A0ABW2NT69_9ACTN</name>
<proteinExistence type="predicted"/>
<evidence type="ECO:0000256" key="3">
    <source>
        <dbReference type="ARBA" id="ARBA00022679"/>
    </source>
</evidence>
<organism evidence="7 8">
    <name type="scientific">Sphaerisporangium rhizosphaerae</name>
    <dbReference type="NCBI Taxonomy" id="2269375"/>
    <lineage>
        <taxon>Bacteria</taxon>
        <taxon>Bacillati</taxon>
        <taxon>Actinomycetota</taxon>
        <taxon>Actinomycetes</taxon>
        <taxon>Streptosporangiales</taxon>
        <taxon>Streptosporangiaceae</taxon>
        <taxon>Sphaerisporangium</taxon>
    </lineage>
</organism>
<protein>
    <recommendedName>
        <fullName evidence="2">histidine kinase</fullName>
        <ecNumber evidence="2">2.7.13.3</ecNumber>
    </recommendedName>
</protein>
<dbReference type="PANTHER" id="PTHR24421">
    <property type="entry name" value="NITRATE/NITRITE SENSOR PROTEIN NARX-RELATED"/>
    <property type="match status" value="1"/>
</dbReference>
<sequence>MRLRSPYTGWRPGAIAQTGSEVMGEMRRLLSVLRIEPEDEGDGVSYDPAPGLDQLGQLVERVRSAGVAVEVTVTGAARPLAPGVDLCAYRVVQESLTNVLKHAGPARAGVSLLYRPAELEIRVTDDGGGSERAAAPDCEKGHGLIGMREGVKPCGPARRASCSRTPRPSACSPRSTPSRPERCSSRPASPGA</sequence>
<evidence type="ECO:0000256" key="4">
    <source>
        <dbReference type="ARBA" id="ARBA00022777"/>
    </source>
</evidence>
<accession>A0ABW2NT69</accession>
<dbReference type="Gene3D" id="3.30.565.10">
    <property type="entry name" value="Histidine kinase-like ATPase, C-terminal domain"/>
    <property type="match status" value="1"/>
</dbReference>
<dbReference type="CDD" id="cd16917">
    <property type="entry name" value="HATPase_UhpB-NarQ-NarX-like"/>
    <property type="match status" value="1"/>
</dbReference>
<evidence type="ECO:0000256" key="6">
    <source>
        <dbReference type="SAM" id="MobiDB-lite"/>
    </source>
</evidence>
<dbReference type="EMBL" id="JBHTCG010000001">
    <property type="protein sequence ID" value="MFC7380597.1"/>
    <property type="molecule type" value="Genomic_DNA"/>
</dbReference>
<dbReference type="InterPro" id="IPR036890">
    <property type="entry name" value="HATPase_C_sf"/>
</dbReference>
<dbReference type="EC" id="2.7.13.3" evidence="2"/>
<keyword evidence="4 7" id="KW-0418">Kinase</keyword>
<dbReference type="RefSeq" id="WP_380823632.1">
    <property type="nucleotide sequence ID" value="NZ_JBHTCG010000001.1"/>
</dbReference>
<dbReference type="InterPro" id="IPR050482">
    <property type="entry name" value="Sensor_HK_TwoCompSys"/>
</dbReference>
<feature type="compositionally biased region" description="Polar residues" evidence="6">
    <location>
        <begin position="162"/>
        <end position="178"/>
    </location>
</feature>
<dbReference type="GO" id="GO:0016301">
    <property type="term" value="F:kinase activity"/>
    <property type="evidence" value="ECO:0007669"/>
    <property type="project" value="UniProtKB-KW"/>
</dbReference>
<reference evidence="8" key="1">
    <citation type="journal article" date="2019" name="Int. J. Syst. Evol. Microbiol.">
        <title>The Global Catalogue of Microorganisms (GCM) 10K type strain sequencing project: providing services to taxonomists for standard genome sequencing and annotation.</title>
        <authorList>
            <consortium name="The Broad Institute Genomics Platform"/>
            <consortium name="The Broad Institute Genome Sequencing Center for Infectious Disease"/>
            <person name="Wu L."/>
            <person name="Ma J."/>
        </authorList>
    </citation>
    <scope>NUCLEOTIDE SEQUENCE [LARGE SCALE GENOMIC DNA]</scope>
    <source>
        <strain evidence="8">CECT 7649</strain>
    </source>
</reference>
<dbReference type="Proteomes" id="UP001596496">
    <property type="component" value="Unassembled WGS sequence"/>
</dbReference>
<evidence type="ECO:0000256" key="1">
    <source>
        <dbReference type="ARBA" id="ARBA00000085"/>
    </source>
</evidence>
<evidence type="ECO:0000313" key="7">
    <source>
        <dbReference type="EMBL" id="MFC7380597.1"/>
    </source>
</evidence>
<keyword evidence="3" id="KW-0808">Transferase</keyword>
<dbReference type="PANTHER" id="PTHR24421:SF10">
    <property type="entry name" value="NITRATE_NITRITE SENSOR PROTEIN NARQ"/>
    <property type="match status" value="1"/>
</dbReference>